<evidence type="ECO:0000256" key="5">
    <source>
        <dbReference type="ARBA" id="ARBA00023015"/>
    </source>
</evidence>
<dbReference type="InterPro" id="IPR011006">
    <property type="entry name" value="CheY-like_superfamily"/>
</dbReference>
<dbReference type="AlphaFoldDB" id="A0A7X7LTR7"/>
<evidence type="ECO:0000256" key="6">
    <source>
        <dbReference type="ARBA" id="ARBA00023125"/>
    </source>
</evidence>
<dbReference type="Pfam" id="PF00072">
    <property type="entry name" value="Response_reg"/>
    <property type="match status" value="1"/>
</dbReference>
<evidence type="ECO:0000313" key="12">
    <source>
        <dbReference type="EMBL" id="NLF53032.1"/>
    </source>
</evidence>
<dbReference type="Proteomes" id="UP000536534">
    <property type="component" value="Unassembled WGS sequence"/>
</dbReference>
<dbReference type="PANTHER" id="PTHR48111">
    <property type="entry name" value="REGULATOR OF RPOS"/>
    <property type="match status" value="1"/>
</dbReference>
<keyword evidence="3 8" id="KW-0597">Phosphoprotein</keyword>
<dbReference type="SMART" id="SM00448">
    <property type="entry name" value="REC"/>
    <property type="match status" value="1"/>
</dbReference>
<reference evidence="12 13" key="1">
    <citation type="journal article" date="2020" name="Biotechnol. Biofuels">
        <title>New insights from the biogas microbiome by comprehensive genome-resolved metagenomics of nearly 1600 species originating from multiple anaerobic digesters.</title>
        <authorList>
            <person name="Campanaro S."/>
            <person name="Treu L."/>
            <person name="Rodriguez-R L.M."/>
            <person name="Kovalovszki A."/>
            <person name="Ziels R.M."/>
            <person name="Maus I."/>
            <person name="Zhu X."/>
            <person name="Kougias P.G."/>
            <person name="Basile A."/>
            <person name="Luo G."/>
            <person name="Schluter A."/>
            <person name="Konstantinidis K.T."/>
            <person name="Angelidaki I."/>
        </authorList>
    </citation>
    <scope>NUCLEOTIDE SEQUENCE [LARGE SCALE GENOMIC DNA]</scope>
    <source>
        <strain evidence="12">AS06rmzACSIP_256</strain>
    </source>
</reference>
<feature type="domain" description="Response regulatory" evidence="10">
    <location>
        <begin position="6"/>
        <end position="119"/>
    </location>
</feature>
<dbReference type="InterPro" id="IPR036388">
    <property type="entry name" value="WH-like_DNA-bd_sf"/>
</dbReference>
<sequence length="240" mass="26236">MDALGRILIVDDDAGVRAMLADYLGSHGYAVVEADGGEAMRAALAAAQVDIVLLDLRLPGEDGLALARQLRERHRLGIIMVTASGDVVDRVVGLELGADDYVAKPFDPRELLARIKSLMRRLRAAADAAPASTVTAAGLRRVGPCRLDPGARRLFDAAGAEIELTAMEFDLLAAFIEHPNRVLSRDQLLTLTRNREWEPFDRSIDIRIARLRRKIEPDPAHPRTLRTVRGAGYMFVPDAG</sequence>
<dbReference type="FunFam" id="1.10.10.10:FF:000099">
    <property type="entry name" value="Two-component system response regulator TorR"/>
    <property type="match status" value="1"/>
</dbReference>
<dbReference type="Pfam" id="PF00486">
    <property type="entry name" value="Trans_reg_C"/>
    <property type="match status" value="1"/>
</dbReference>
<dbReference type="CDD" id="cd00383">
    <property type="entry name" value="trans_reg_C"/>
    <property type="match status" value="1"/>
</dbReference>
<dbReference type="RefSeq" id="WP_068808725.1">
    <property type="nucleotide sequence ID" value="NZ_MBFM01000004.1"/>
</dbReference>
<evidence type="ECO:0000256" key="9">
    <source>
        <dbReference type="PROSITE-ProRule" id="PRU01091"/>
    </source>
</evidence>
<evidence type="ECO:0000259" key="11">
    <source>
        <dbReference type="PROSITE" id="PS51755"/>
    </source>
</evidence>
<dbReference type="GO" id="GO:0000156">
    <property type="term" value="F:phosphorelay response regulator activity"/>
    <property type="evidence" value="ECO:0007669"/>
    <property type="project" value="TreeGrafter"/>
</dbReference>
<dbReference type="PROSITE" id="PS50110">
    <property type="entry name" value="RESPONSE_REGULATORY"/>
    <property type="match status" value="1"/>
</dbReference>
<evidence type="ECO:0000256" key="8">
    <source>
        <dbReference type="PROSITE-ProRule" id="PRU00169"/>
    </source>
</evidence>
<dbReference type="PROSITE" id="PS51755">
    <property type="entry name" value="OMPR_PHOB"/>
    <property type="match status" value="1"/>
</dbReference>
<accession>A0A7X7LTR7</accession>
<gene>
    <name evidence="12" type="ORF">GX576_01260</name>
</gene>
<dbReference type="SMART" id="SM00862">
    <property type="entry name" value="Trans_reg_C"/>
    <property type="match status" value="1"/>
</dbReference>
<dbReference type="Gene3D" id="6.10.250.690">
    <property type="match status" value="1"/>
</dbReference>
<organism evidence="12 13">
    <name type="scientific">Thauera phenolivorans</name>
    <dbReference type="NCBI Taxonomy" id="1792543"/>
    <lineage>
        <taxon>Bacteria</taxon>
        <taxon>Pseudomonadati</taxon>
        <taxon>Pseudomonadota</taxon>
        <taxon>Betaproteobacteria</taxon>
        <taxon>Rhodocyclales</taxon>
        <taxon>Zoogloeaceae</taxon>
        <taxon>Thauera</taxon>
    </lineage>
</organism>
<evidence type="ECO:0000259" key="10">
    <source>
        <dbReference type="PROSITE" id="PS50110"/>
    </source>
</evidence>
<dbReference type="GO" id="GO:0032993">
    <property type="term" value="C:protein-DNA complex"/>
    <property type="evidence" value="ECO:0007669"/>
    <property type="project" value="TreeGrafter"/>
</dbReference>
<dbReference type="InterPro" id="IPR001789">
    <property type="entry name" value="Sig_transdc_resp-reg_receiver"/>
</dbReference>
<evidence type="ECO:0000256" key="2">
    <source>
        <dbReference type="ARBA" id="ARBA00022490"/>
    </source>
</evidence>
<dbReference type="InterPro" id="IPR001867">
    <property type="entry name" value="OmpR/PhoB-type_DNA-bd"/>
</dbReference>
<comment type="caution">
    <text evidence="12">The sequence shown here is derived from an EMBL/GenBank/DDBJ whole genome shotgun (WGS) entry which is preliminary data.</text>
</comment>
<proteinExistence type="predicted"/>
<dbReference type="InterPro" id="IPR016032">
    <property type="entry name" value="Sig_transdc_resp-reg_C-effctor"/>
</dbReference>
<protein>
    <submittedName>
        <fullName evidence="12">Response regulator</fullName>
    </submittedName>
</protein>
<comment type="subcellular location">
    <subcellularLocation>
        <location evidence="1">Cytoplasm</location>
    </subcellularLocation>
</comment>
<feature type="DNA-binding region" description="OmpR/PhoB-type" evidence="9">
    <location>
        <begin position="137"/>
        <end position="237"/>
    </location>
</feature>
<keyword evidence="5" id="KW-0805">Transcription regulation</keyword>
<feature type="domain" description="OmpR/PhoB-type" evidence="11">
    <location>
        <begin position="137"/>
        <end position="237"/>
    </location>
</feature>
<evidence type="ECO:0000256" key="3">
    <source>
        <dbReference type="ARBA" id="ARBA00022553"/>
    </source>
</evidence>
<dbReference type="Gene3D" id="3.40.50.2300">
    <property type="match status" value="1"/>
</dbReference>
<dbReference type="EMBL" id="JAAYYV010000032">
    <property type="protein sequence ID" value="NLF53032.1"/>
    <property type="molecule type" value="Genomic_DNA"/>
</dbReference>
<dbReference type="GO" id="GO:0005829">
    <property type="term" value="C:cytosol"/>
    <property type="evidence" value="ECO:0007669"/>
    <property type="project" value="TreeGrafter"/>
</dbReference>
<dbReference type="SUPFAM" id="SSF46894">
    <property type="entry name" value="C-terminal effector domain of the bipartite response regulators"/>
    <property type="match status" value="1"/>
</dbReference>
<keyword evidence="6 9" id="KW-0238">DNA-binding</keyword>
<evidence type="ECO:0000256" key="1">
    <source>
        <dbReference type="ARBA" id="ARBA00004496"/>
    </source>
</evidence>
<keyword evidence="4" id="KW-0902">Two-component regulatory system</keyword>
<evidence type="ECO:0000313" key="13">
    <source>
        <dbReference type="Proteomes" id="UP000536534"/>
    </source>
</evidence>
<keyword evidence="2" id="KW-0963">Cytoplasm</keyword>
<dbReference type="InterPro" id="IPR039420">
    <property type="entry name" value="WalR-like"/>
</dbReference>
<dbReference type="PANTHER" id="PTHR48111:SF4">
    <property type="entry name" value="DNA-BINDING DUAL TRANSCRIPTIONAL REGULATOR OMPR"/>
    <property type="match status" value="1"/>
</dbReference>
<feature type="modified residue" description="4-aspartylphosphate" evidence="8">
    <location>
        <position position="55"/>
    </location>
</feature>
<evidence type="ECO:0000256" key="7">
    <source>
        <dbReference type="ARBA" id="ARBA00023163"/>
    </source>
</evidence>
<dbReference type="GO" id="GO:0006355">
    <property type="term" value="P:regulation of DNA-templated transcription"/>
    <property type="evidence" value="ECO:0007669"/>
    <property type="project" value="InterPro"/>
</dbReference>
<dbReference type="Gene3D" id="1.10.10.10">
    <property type="entry name" value="Winged helix-like DNA-binding domain superfamily/Winged helix DNA-binding domain"/>
    <property type="match status" value="1"/>
</dbReference>
<evidence type="ECO:0000256" key="4">
    <source>
        <dbReference type="ARBA" id="ARBA00023012"/>
    </source>
</evidence>
<dbReference type="OrthoDB" id="165980at2"/>
<name>A0A7X7LTR7_9RHOO</name>
<dbReference type="SUPFAM" id="SSF52172">
    <property type="entry name" value="CheY-like"/>
    <property type="match status" value="1"/>
</dbReference>
<keyword evidence="7" id="KW-0804">Transcription</keyword>
<dbReference type="GO" id="GO:0000976">
    <property type="term" value="F:transcription cis-regulatory region binding"/>
    <property type="evidence" value="ECO:0007669"/>
    <property type="project" value="TreeGrafter"/>
</dbReference>